<proteinExistence type="predicted"/>
<dbReference type="EMBL" id="GL945433">
    <property type="protein sequence ID" value="EGO25708.1"/>
    <property type="molecule type" value="Genomic_DNA"/>
</dbReference>
<dbReference type="HOGENOM" id="CLU_1918362_0_0_1"/>
<dbReference type="KEGG" id="sla:SERLADRAFT_466248"/>
<dbReference type="GeneID" id="18819034"/>
<protein>
    <submittedName>
        <fullName evidence="1">Uncharacterized protein</fullName>
    </submittedName>
</protein>
<gene>
    <name evidence="1" type="ORF">SERLADRAFT_466248</name>
</gene>
<reference evidence="1" key="1">
    <citation type="submission" date="2011-04" db="EMBL/GenBank/DDBJ databases">
        <title>Evolution of plant cell wall degrading machinery underlies the functional diversity of forest fungi.</title>
        <authorList>
            <consortium name="US DOE Joint Genome Institute (JGI-PGF)"/>
            <person name="Eastwood D.C."/>
            <person name="Floudas D."/>
            <person name="Binder M."/>
            <person name="Majcherczyk A."/>
            <person name="Schneider P."/>
            <person name="Aerts A."/>
            <person name="Asiegbu F.O."/>
            <person name="Baker S.E."/>
            <person name="Barry K."/>
            <person name="Bendiksby M."/>
            <person name="Blumentritt M."/>
            <person name="Coutinho P.M."/>
            <person name="Cullen D."/>
            <person name="Cullen D."/>
            <person name="Gathman A."/>
            <person name="Goodell B."/>
            <person name="Henrissat B."/>
            <person name="Ihrmark K."/>
            <person name="Kauserud H."/>
            <person name="Kohler A."/>
            <person name="LaButti K."/>
            <person name="Lapidus A."/>
            <person name="Lavin J.L."/>
            <person name="Lee Y.-H."/>
            <person name="Lindquist E."/>
            <person name="Lilly W."/>
            <person name="Lucas S."/>
            <person name="Morin E."/>
            <person name="Murat C."/>
            <person name="Oguiza J.A."/>
            <person name="Park J."/>
            <person name="Pisabarro A.G."/>
            <person name="Riley R."/>
            <person name="Rosling A."/>
            <person name="Salamov A."/>
            <person name="Schmidt O."/>
            <person name="Schmutz J."/>
            <person name="Skrede I."/>
            <person name="Stenlid J."/>
            <person name="Wiebenga A."/>
            <person name="Xie X."/>
            <person name="Kues U."/>
            <person name="Hibbett D.S."/>
            <person name="Hoffmeister D."/>
            <person name="Hogberg N."/>
            <person name="Martin F."/>
            <person name="Grigoriev I.V."/>
            <person name="Watkinson S.C."/>
        </authorList>
    </citation>
    <scope>NUCLEOTIDE SEQUENCE</scope>
    <source>
        <strain evidence="1">S7.9</strain>
    </source>
</reference>
<sequence>MLPTPPRSRFHPHPHRRPCPFLCSSSFASSHHSTSLKRDLVCNCAQSYSLPANSYFDLSITLNPSSARVSPSFSRRQRQRLNCLLKRLFNKTFKTLAALSIIFPNRALTPFALSPVPKIRFYPKIAPVSGNV</sequence>
<name>F8NTN7_SERL9</name>
<accession>F8NTN7</accession>
<evidence type="ECO:0000313" key="1">
    <source>
        <dbReference type="EMBL" id="EGO25708.1"/>
    </source>
</evidence>
<organism>
    <name type="scientific">Serpula lacrymans var. lacrymans (strain S7.9)</name>
    <name type="common">Dry rot fungus</name>
    <dbReference type="NCBI Taxonomy" id="578457"/>
    <lineage>
        <taxon>Eukaryota</taxon>
        <taxon>Fungi</taxon>
        <taxon>Dikarya</taxon>
        <taxon>Basidiomycota</taxon>
        <taxon>Agaricomycotina</taxon>
        <taxon>Agaricomycetes</taxon>
        <taxon>Agaricomycetidae</taxon>
        <taxon>Boletales</taxon>
        <taxon>Coniophorineae</taxon>
        <taxon>Serpulaceae</taxon>
        <taxon>Serpula</taxon>
    </lineage>
</organism>
<dbReference type="Proteomes" id="UP000008064">
    <property type="component" value="Unassembled WGS sequence"/>
</dbReference>
<dbReference type="RefSeq" id="XP_007317830.1">
    <property type="nucleotide sequence ID" value="XM_007317768.1"/>
</dbReference>
<dbReference type="AlphaFoldDB" id="F8NTN7"/>